<keyword evidence="2" id="KW-1185">Reference proteome</keyword>
<evidence type="ECO:0000313" key="2">
    <source>
        <dbReference type="Proteomes" id="UP001152531"/>
    </source>
</evidence>
<dbReference type="Proteomes" id="UP001152531">
    <property type="component" value="Unassembled WGS sequence"/>
</dbReference>
<protein>
    <submittedName>
        <fullName evidence="1">Protein Hit1p</fullName>
    </submittedName>
</protein>
<reference evidence="1" key="1">
    <citation type="submission" date="2022-06" db="EMBL/GenBank/DDBJ databases">
        <authorList>
            <person name="Legras J.-L."/>
            <person name="Devillers H."/>
            <person name="Grondin C."/>
        </authorList>
    </citation>
    <scope>NUCLEOTIDE SEQUENCE</scope>
    <source>
        <strain evidence="1">CLIB 1444</strain>
    </source>
</reference>
<evidence type="ECO:0000313" key="1">
    <source>
        <dbReference type="EMBL" id="CAH6723171.1"/>
    </source>
</evidence>
<dbReference type="EMBL" id="CALSDN010000013">
    <property type="protein sequence ID" value="CAH6723171.1"/>
    <property type="molecule type" value="Genomic_DNA"/>
</dbReference>
<gene>
    <name evidence="1" type="ORF">CLIB1444_13S01926</name>
</gene>
<proteinExistence type="predicted"/>
<organism evidence="1 2">
    <name type="scientific">[Candida] jaroonii</name>
    <dbReference type="NCBI Taxonomy" id="467808"/>
    <lineage>
        <taxon>Eukaryota</taxon>
        <taxon>Fungi</taxon>
        <taxon>Dikarya</taxon>
        <taxon>Ascomycota</taxon>
        <taxon>Saccharomycotina</taxon>
        <taxon>Pichiomycetes</taxon>
        <taxon>Debaryomycetaceae</taxon>
        <taxon>Yamadazyma</taxon>
    </lineage>
</organism>
<name>A0ACA9YDL7_9ASCO</name>
<sequence length="140" mass="16228">MKCSFCENQSKYKCPKCLSHYCSISCFKSNEHKQLDELKASHVEVPVPKVVLPQITETESKIPIDLKYQKVLENETVQRFLSEPALKHHLNDIVKLMNKLSANDQDLVNIKINELRKGGIHENVLVEEFIQTFLDIYEQV</sequence>
<comment type="caution">
    <text evidence="1">The sequence shown here is derived from an EMBL/GenBank/DDBJ whole genome shotgun (WGS) entry which is preliminary data.</text>
</comment>
<accession>A0ACA9YDL7</accession>